<keyword evidence="2" id="KW-0378">Hydrolase</keyword>
<keyword evidence="1" id="KW-0472">Membrane</keyword>
<reference evidence="2 3" key="1">
    <citation type="submission" date="2018-06" db="EMBL/GenBank/DDBJ databases">
        <authorList>
            <consortium name="Pathogen Informatics"/>
            <person name="Doyle S."/>
        </authorList>
    </citation>
    <scope>NUCLEOTIDE SEQUENCE [LARGE SCALE GENOMIC DNA]</scope>
    <source>
        <strain evidence="2 3">NCTC10005</strain>
    </source>
</reference>
<name>A0A377MAM1_ENTCL</name>
<keyword evidence="1" id="KW-0812">Transmembrane</keyword>
<dbReference type="EMBL" id="UGJB01000004">
    <property type="protein sequence ID" value="STQ14651.1"/>
    <property type="molecule type" value="Genomic_DNA"/>
</dbReference>
<organism evidence="2 3">
    <name type="scientific">Enterobacter cloacae</name>
    <dbReference type="NCBI Taxonomy" id="550"/>
    <lineage>
        <taxon>Bacteria</taxon>
        <taxon>Pseudomonadati</taxon>
        <taxon>Pseudomonadota</taxon>
        <taxon>Gammaproteobacteria</taxon>
        <taxon>Enterobacterales</taxon>
        <taxon>Enterobacteriaceae</taxon>
        <taxon>Enterobacter</taxon>
        <taxon>Enterobacter cloacae complex</taxon>
    </lineage>
</organism>
<dbReference type="AlphaFoldDB" id="A0A377MAM1"/>
<dbReference type="Proteomes" id="UP000255106">
    <property type="component" value="Unassembled WGS sequence"/>
</dbReference>
<sequence>MRKSVIAIIVIVLVVLYTSIFVVKEGERGIKFQFSSVVRDSDKRPVIYERVCTSRFLLSSQ</sequence>
<evidence type="ECO:0000313" key="2">
    <source>
        <dbReference type="EMBL" id="STQ14651.1"/>
    </source>
</evidence>
<dbReference type="GO" id="GO:0008233">
    <property type="term" value="F:peptidase activity"/>
    <property type="evidence" value="ECO:0007669"/>
    <property type="project" value="UniProtKB-KW"/>
</dbReference>
<dbReference type="GO" id="GO:0006508">
    <property type="term" value="P:proteolysis"/>
    <property type="evidence" value="ECO:0007669"/>
    <property type="project" value="UniProtKB-KW"/>
</dbReference>
<evidence type="ECO:0000256" key="1">
    <source>
        <dbReference type="SAM" id="Phobius"/>
    </source>
</evidence>
<feature type="transmembrane region" description="Helical" evidence="1">
    <location>
        <begin position="6"/>
        <end position="23"/>
    </location>
</feature>
<accession>A0A377MAM1</accession>
<protein>
    <submittedName>
        <fullName evidence="2">FtsH protease regulator HflC</fullName>
    </submittedName>
</protein>
<gene>
    <name evidence="2" type="primary">hflC_2</name>
    <name evidence="2" type="ORF">NCTC10005_07516</name>
</gene>
<proteinExistence type="predicted"/>
<keyword evidence="2" id="KW-0645">Protease</keyword>
<keyword evidence="1" id="KW-1133">Transmembrane helix</keyword>
<evidence type="ECO:0000313" key="3">
    <source>
        <dbReference type="Proteomes" id="UP000255106"/>
    </source>
</evidence>